<reference evidence="1 3" key="2">
    <citation type="journal article" date="2013" name="Nature">
        <title>Insights into bilaterian evolution from three spiralian genomes.</title>
        <authorList>
            <person name="Simakov O."/>
            <person name="Marletaz F."/>
            <person name="Cho S.J."/>
            <person name="Edsinger-Gonzales E."/>
            <person name="Havlak P."/>
            <person name="Hellsten U."/>
            <person name="Kuo D.H."/>
            <person name="Larsson T."/>
            <person name="Lv J."/>
            <person name="Arendt D."/>
            <person name="Savage R."/>
            <person name="Osoegawa K."/>
            <person name="de Jong P."/>
            <person name="Grimwood J."/>
            <person name="Chapman J.A."/>
            <person name="Shapiro H."/>
            <person name="Aerts A."/>
            <person name="Otillar R.P."/>
            <person name="Terry A.Y."/>
            <person name="Boore J.L."/>
            <person name="Grigoriev I.V."/>
            <person name="Lindberg D.R."/>
            <person name="Seaver E.C."/>
            <person name="Weisblat D.A."/>
            <person name="Putnam N.H."/>
            <person name="Rokhsar D.S."/>
        </authorList>
    </citation>
    <scope>NUCLEOTIDE SEQUENCE</scope>
    <source>
        <strain evidence="1 3">I ESC-2004</strain>
    </source>
</reference>
<protein>
    <submittedName>
        <fullName evidence="1 2">Uncharacterized protein</fullName>
    </submittedName>
</protein>
<evidence type="ECO:0000313" key="1">
    <source>
        <dbReference type="EMBL" id="ELT96348.1"/>
    </source>
</evidence>
<dbReference type="EnsemblMetazoa" id="CapteT188893">
    <property type="protein sequence ID" value="CapteP188893"/>
    <property type="gene ID" value="CapteG188893"/>
</dbReference>
<dbReference type="OMA" id="VCHIHRE"/>
<reference evidence="3" key="1">
    <citation type="submission" date="2012-12" db="EMBL/GenBank/DDBJ databases">
        <authorList>
            <person name="Hellsten U."/>
            <person name="Grimwood J."/>
            <person name="Chapman J.A."/>
            <person name="Shapiro H."/>
            <person name="Aerts A."/>
            <person name="Otillar R.P."/>
            <person name="Terry A.Y."/>
            <person name="Boore J.L."/>
            <person name="Simakov O."/>
            <person name="Marletaz F."/>
            <person name="Cho S.-J."/>
            <person name="Edsinger-Gonzales E."/>
            <person name="Havlak P."/>
            <person name="Kuo D.-H."/>
            <person name="Larsson T."/>
            <person name="Lv J."/>
            <person name="Arendt D."/>
            <person name="Savage R."/>
            <person name="Osoegawa K."/>
            <person name="de Jong P."/>
            <person name="Lindberg D.R."/>
            <person name="Seaver E.C."/>
            <person name="Weisblat D.A."/>
            <person name="Putnam N.H."/>
            <person name="Grigoriev I.V."/>
            <person name="Rokhsar D.S."/>
        </authorList>
    </citation>
    <scope>NUCLEOTIDE SEQUENCE</scope>
    <source>
        <strain evidence="3">I ESC-2004</strain>
    </source>
</reference>
<dbReference type="InterPro" id="IPR052958">
    <property type="entry name" value="IFN-induced_PKR_regulator"/>
</dbReference>
<dbReference type="EMBL" id="AMQN01011377">
    <property type="status" value="NOT_ANNOTATED_CDS"/>
    <property type="molecule type" value="Genomic_DNA"/>
</dbReference>
<evidence type="ECO:0000313" key="3">
    <source>
        <dbReference type="Proteomes" id="UP000014760"/>
    </source>
</evidence>
<keyword evidence="3" id="KW-1185">Reference proteome</keyword>
<evidence type="ECO:0000313" key="2">
    <source>
        <dbReference type="EnsemblMetazoa" id="CapteP188893"/>
    </source>
</evidence>
<dbReference type="AlphaFoldDB" id="R7TR30"/>
<dbReference type="HOGENOM" id="CLU_708319_0_0_1"/>
<dbReference type="PANTHER" id="PTHR46289">
    <property type="entry name" value="52 KDA REPRESSOR OF THE INHIBITOR OF THE PROTEIN KINASE-LIKE PROTEIN-RELATED"/>
    <property type="match status" value="1"/>
</dbReference>
<dbReference type="OrthoDB" id="6143007at2759"/>
<dbReference type="EMBL" id="KB308855">
    <property type="protein sequence ID" value="ELT96348.1"/>
    <property type="molecule type" value="Genomic_DNA"/>
</dbReference>
<organism evidence="1">
    <name type="scientific">Capitella teleta</name>
    <name type="common">Polychaete worm</name>
    <dbReference type="NCBI Taxonomy" id="283909"/>
    <lineage>
        <taxon>Eukaryota</taxon>
        <taxon>Metazoa</taxon>
        <taxon>Spiralia</taxon>
        <taxon>Lophotrochozoa</taxon>
        <taxon>Annelida</taxon>
        <taxon>Polychaeta</taxon>
        <taxon>Sedentaria</taxon>
        <taxon>Scolecida</taxon>
        <taxon>Capitellidae</taxon>
        <taxon>Capitella</taxon>
    </lineage>
</organism>
<name>R7TR30_CAPTE</name>
<dbReference type="PANTHER" id="PTHR46289:SF17">
    <property type="entry name" value="HAT C-TERMINAL DIMERISATION DOMAIN-CONTAINING PROTEIN"/>
    <property type="match status" value="1"/>
</dbReference>
<proteinExistence type="predicted"/>
<dbReference type="Proteomes" id="UP000014760">
    <property type="component" value="Unassembled WGS sequence"/>
</dbReference>
<gene>
    <name evidence="1" type="ORF">CAPTEDRAFT_188893</name>
</gene>
<accession>R7TR30</accession>
<reference evidence="2" key="3">
    <citation type="submission" date="2015-06" db="UniProtKB">
        <authorList>
            <consortium name="EnsemblMetazoa"/>
        </authorList>
    </citation>
    <scope>IDENTIFICATION</scope>
</reference>
<sequence length="390" mass="44716">MSAPGLSLKRQEHLYNNIKEYVPEPFQDTILKLCQPQSTRQRWRREISLNPEDIDAAHPLTTKNPEDIPTIIVHFRTREKRDKVIAARRLAIRGHEESEGNLRQLLLLRRQDVKPLQQWLHEDSYMSQNYCSLQLALEEIAQICNDVQGAKAGGLLSQLEKLSSFFALKLGLLIFGVTEGLSSFLQGKDLNIGEAIKQSHATIALLQQFRDDAEHFHSFFYQVLEESKSLTDSPTLPRQMQPPRRIDQGAAPHIFESPEDFYRSVHHALLDRVIAEMKSRFSQEKLKLPLAIKSLLLKASNEQPFNPYFEMLKSKYQADVNFGKLQHQLAILPDFLKPQSVSKISTVRSLADILPTQSSDSFVFSEIAKLIRIFSRCQLLLQILSGHFQH</sequence>